<dbReference type="InterPro" id="IPR024370">
    <property type="entry name" value="PBP_domain"/>
</dbReference>
<evidence type="ECO:0000256" key="1">
    <source>
        <dbReference type="ARBA" id="ARBA00002841"/>
    </source>
</evidence>
<gene>
    <name evidence="12" type="primary">pstS</name>
    <name evidence="12" type="ORF">KL86SPO_70018</name>
</gene>
<dbReference type="GO" id="GO:0006817">
    <property type="term" value="P:phosphate ion transport"/>
    <property type="evidence" value="ECO:0007669"/>
    <property type="project" value="UniProtKB-UniRule"/>
</dbReference>
<feature type="chain" id="PRO_5039753290" description="Phosphate-binding protein" evidence="10">
    <location>
        <begin position="19"/>
        <end position="301"/>
    </location>
</feature>
<dbReference type="InterPro" id="IPR050811">
    <property type="entry name" value="Phosphate_ABC_transporter"/>
</dbReference>
<dbReference type="AlphaFoldDB" id="A0A212M098"/>
<dbReference type="PANTHER" id="PTHR30570:SF1">
    <property type="entry name" value="PHOSPHATE-BINDING PROTEIN PSTS"/>
    <property type="match status" value="1"/>
</dbReference>
<dbReference type="CDD" id="cd13653">
    <property type="entry name" value="PBP2_phosphate_like_1"/>
    <property type="match status" value="1"/>
</dbReference>
<evidence type="ECO:0000256" key="6">
    <source>
        <dbReference type="ARBA" id="ARBA00022592"/>
    </source>
</evidence>
<keyword evidence="10" id="KW-1003">Cell membrane</keyword>
<evidence type="ECO:0000313" key="12">
    <source>
        <dbReference type="EMBL" id="SCM83160.1"/>
    </source>
</evidence>
<evidence type="ECO:0000256" key="5">
    <source>
        <dbReference type="ARBA" id="ARBA00022448"/>
    </source>
</evidence>
<dbReference type="InterPro" id="IPR011862">
    <property type="entry name" value="Phos-bd"/>
</dbReference>
<name>A0A212M098_9FIRM</name>
<evidence type="ECO:0000256" key="8">
    <source>
        <dbReference type="ARBA" id="ARBA00023139"/>
    </source>
</evidence>
<keyword evidence="6 10" id="KW-0592">Phosphate transport</keyword>
<keyword evidence="7 10" id="KW-0732">Signal</keyword>
<comment type="subcellular location">
    <subcellularLocation>
        <location evidence="2 10">Cell membrane</location>
        <topology evidence="2 10">Lipid-anchor</topology>
    </subcellularLocation>
</comment>
<dbReference type="RefSeq" id="WP_075757908.1">
    <property type="nucleotide sequence ID" value="NZ_LT608335.1"/>
</dbReference>
<dbReference type="SUPFAM" id="SSF53850">
    <property type="entry name" value="Periplasmic binding protein-like II"/>
    <property type="match status" value="1"/>
</dbReference>
<evidence type="ECO:0000256" key="10">
    <source>
        <dbReference type="RuleBase" id="RU367119"/>
    </source>
</evidence>
<dbReference type="PROSITE" id="PS51257">
    <property type="entry name" value="PROKAR_LIPOPROTEIN"/>
    <property type="match status" value="1"/>
</dbReference>
<dbReference type="Pfam" id="PF12849">
    <property type="entry name" value="PBP_like_2"/>
    <property type="match status" value="1"/>
</dbReference>
<accession>A0A212M098</accession>
<keyword evidence="5 10" id="KW-0813">Transport</keyword>
<keyword evidence="10" id="KW-0472">Membrane</keyword>
<dbReference type="PANTHER" id="PTHR30570">
    <property type="entry name" value="PERIPLASMIC PHOSPHATE BINDING COMPONENT OF PHOSPHATE ABC TRANSPORTER"/>
    <property type="match status" value="1"/>
</dbReference>
<dbReference type="GO" id="GO:0005886">
    <property type="term" value="C:plasma membrane"/>
    <property type="evidence" value="ECO:0007669"/>
    <property type="project" value="UniProtKB-SubCell"/>
</dbReference>
<evidence type="ECO:0000256" key="9">
    <source>
        <dbReference type="ARBA" id="ARBA00023288"/>
    </source>
</evidence>
<evidence type="ECO:0000256" key="7">
    <source>
        <dbReference type="ARBA" id="ARBA00022729"/>
    </source>
</evidence>
<dbReference type="GO" id="GO:0042301">
    <property type="term" value="F:phosphate ion binding"/>
    <property type="evidence" value="ECO:0007669"/>
    <property type="project" value="UniProtKB-UniRule"/>
</dbReference>
<comment type="function">
    <text evidence="1">Part of the ABC transporter complex PstSACB involved in phosphate import.</text>
</comment>
<keyword evidence="8 10" id="KW-0564">Palmitate</keyword>
<sequence length="301" mass="32151">MKRLLTYVLLLAFVVAVAGCGSSAPTANQPQPAKDFSIKIGGSSTLAPVVAKAADDFTEKYKTWKKVKDAFADDPIAIFVATGGSGFGVKAATNGTVDIGLVSRVVKEEEKQKLPNHKLHTVGYDALTIAVHPQNPVVKVKPNLTKDEVKRIFAGEIKTWKQLDASLPDRTIVVAIRDLGGGASQAFDEAVMKGTPIAKEAIQMPSMGALAGKVQDNIDAVGYVSTGLVDQNKGKIAVLSVDGFEPTNENIVSGKYSISRPLILITKAQADEREQQFINYLLSDTGLKLLEEMGFVPVKAK</sequence>
<dbReference type="NCBIfam" id="TIGR02136">
    <property type="entry name" value="ptsS_2"/>
    <property type="match status" value="1"/>
</dbReference>
<comment type="function">
    <text evidence="10">Involved in the system for phosphate transport across the cytoplasmic membrane.</text>
</comment>
<dbReference type="Gene3D" id="3.40.190.10">
    <property type="entry name" value="Periplasmic binding protein-like II"/>
    <property type="match status" value="2"/>
</dbReference>
<evidence type="ECO:0000256" key="4">
    <source>
        <dbReference type="ARBA" id="ARBA00011529"/>
    </source>
</evidence>
<comment type="similarity">
    <text evidence="3 10">Belongs to the PstS family.</text>
</comment>
<evidence type="ECO:0000256" key="2">
    <source>
        <dbReference type="ARBA" id="ARBA00004193"/>
    </source>
</evidence>
<evidence type="ECO:0000259" key="11">
    <source>
        <dbReference type="Pfam" id="PF12849"/>
    </source>
</evidence>
<comment type="subunit">
    <text evidence="4 10">The complex is composed of two ATP-binding proteins (PstB), two transmembrane proteins (PstC and PstA) and a solute-binding protein (PstS).</text>
</comment>
<dbReference type="EMBL" id="FMJE01000007">
    <property type="protein sequence ID" value="SCM83160.1"/>
    <property type="molecule type" value="Genomic_DNA"/>
</dbReference>
<organism evidence="12">
    <name type="scientific">uncultured Sporomusa sp</name>
    <dbReference type="NCBI Taxonomy" id="307249"/>
    <lineage>
        <taxon>Bacteria</taxon>
        <taxon>Bacillati</taxon>
        <taxon>Bacillota</taxon>
        <taxon>Negativicutes</taxon>
        <taxon>Selenomonadales</taxon>
        <taxon>Sporomusaceae</taxon>
        <taxon>Sporomusa</taxon>
        <taxon>environmental samples</taxon>
    </lineage>
</organism>
<feature type="signal peptide" evidence="10">
    <location>
        <begin position="1"/>
        <end position="18"/>
    </location>
</feature>
<proteinExistence type="inferred from homology"/>
<protein>
    <recommendedName>
        <fullName evidence="10">Phosphate-binding protein</fullName>
    </recommendedName>
</protein>
<keyword evidence="9 10" id="KW-0449">Lipoprotein</keyword>
<feature type="domain" description="PBP" evidence="11">
    <location>
        <begin position="29"/>
        <end position="284"/>
    </location>
</feature>
<reference evidence="12" key="1">
    <citation type="submission" date="2016-08" db="EMBL/GenBank/DDBJ databases">
        <authorList>
            <person name="Seilhamer J.J."/>
        </authorList>
    </citation>
    <scope>NUCLEOTIDE SEQUENCE</scope>
    <source>
        <strain evidence="12">86</strain>
    </source>
</reference>
<evidence type="ECO:0000256" key="3">
    <source>
        <dbReference type="ARBA" id="ARBA00008725"/>
    </source>
</evidence>